<dbReference type="Gene3D" id="3.40.50.410">
    <property type="entry name" value="von Willebrand factor, type A domain"/>
    <property type="match status" value="1"/>
</dbReference>
<dbReference type="PANTHER" id="PTHR37464:SF1">
    <property type="entry name" value="BLL2463 PROTEIN"/>
    <property type="match status" value="1"/>
</dbReference>
<dbReference type="OrthoDB" id="237862at2"/>
<accession>A0A5C6CTQ1</accession>
<dbReference type="InterPro" id="IPR011933">
    <property type="entry name" value="Double_TM_dom"/>
</dbReference>
<reference evidence="3 4" key="1">
    <citation type="submission" date="2019-02" db="EMBL/GenBank/DDBJ databases">
        <title>Deep-cultivation of Planctomycetes and their phenomic and genomic characterization uncovers novel biology.</title>
        <authorList>
            <person name="Wiegand S."/>
            <person name="Jogler M."/>
            <person name="Boedeker C."/>
            <person name="Pinto D."/>
            <person name="Vollmers J."/>
            <person name="Rivas-Marin E."/>
            <person name="Kohn T."/>
            <person name="Peeters S.H."/>
            <person name="Heuer A."/>
            <person name="Rast P."/>
            <person name="Oberbeckmann S."/>
            <person name="Bunk B."/>
            <person name="Jeske O."/>
            <person name="Meyerdierks A."/>
            <person name="Storesund J.E."/>
            <person name="Kallscheuer N."/>
            <person name="Luecker S."/>
            <person name="Lage O.M."/>
            <person name="Pohl T."/>
            <person name="Merkel B.J."/>
            <person name="Hornburger P."/>
            <person name="Mueller R.-W."/>
            <person name="Bruemmer F."/>
            <person name="Labrenz M."/>
            <person name="Spormann A.M."/>
            <person name="Op Den Camp H."/>
            <person name="Overmann J."/>
            <person name="Amann R."/>
            <person name="Jetten M.S.M."/>
            <person name="Mascher T."/>
            <person name="Medema M.H."/>
            <person name="Devos D.P."/>
            <person name="Kaster A.-K."/>
            <person name="Ovreas L."/>
            <person name="Rohde M."/>
            <person name="Galperin M.Y."/>
            <person name="Jogler C."/>
        </authorList>
    </citation>
    <scope>NUCLEOTIDE SEQUENCE [LARGE SCALE GENOMIC DNA]</scope>
    <source>
        <strain evidence="3 4">Pla144</strain>
    </source>
</reference>
<dbReference type="InterPro" id="IPR024163">
    <property type="entry name" value="Aerotolerance_reg_N"/>
</dbReference>
<gene>
    <name evidence="3" type="ORF">Pla144_20160</name>
</gene>
<feature type="transmembrane region" description="Helical" evidence="1">
    <location>
        <begin position="57"/>
        <end position="80"/>
    </location>
</feature>
<dbReference type="Pfam" id="PF07584">
    <property type="entry name" value="BatA"/>
    <property type="match status" value="1"/>
</dbReference>
<name>A0A5C6CTQ1_9BACT</name>
<feature type="domain" description="VWFA" evidence="2">
    <location>
        <begin position="93"/>
        <end position="240"/>
    </location>
</feature>
<dbReference type="Gene3D" id="2.60.40.10">
    <property type="entry name" value="Immunoglobulins"/>
    <property type="match status" value="1"/>
</dbReference>
<dbReference type="RefSeq" id="WP_146450471.1">
    <property type="nucleotide sequence ID" value="NZ_SJPS01000003.1"/>
</dbReference>
<protein>
    <recommendedName>
        <fullName evidence="2">VWFA domain-containing protein</fullName>
    </recommendedName>
</protein>
<dbReference type="InterPro" id="IPR029062">
    <property type="entry name" value="Class_I_gatase-like"/>
</dbReference>
<organism evidence="3 4">
    <name type="scientific">Bythopirellula polymerisocia</name>
    <dbReference type="NCBI Taxonomy" id="2528003"/>
    <lineage>
        <taxon>Bacteria</taxon>
        <taxon>Pseudomonadati</taxon>
        <taxon>Planctomycetota</taxon>
        <taxon>Planctomycetia</taxon>
        <taxon>Pirellulales</taxon>
        <taxon>Lacipirellulaceae</taxon>
        <taxon>Bythopirellula</taxon>
    </lineage>
</organism>
<keyword evidence="4" id="KW-1185">Reference proteome</keyword>
<dbReference type="Gene3D" id="3.40.50.880">
    <property type="match status" value="1"/>
</dbReference>
<evidence type="ECO:0000256" key="1">
    <source>
        <dbReference type="SAM" id="Phobius"/>
    </source>
</evidence>
<dbReference type="Proteomes" id="UP000318437">
    <property type="component" value="Unassembled WGS sequence"/>
</dbReference>
<keyword evidence="1" id="KW-1133">Transmembrane helix</keyword>
<dbReference type="PROSITE" id="PS50234">
    <property type="entry name" value="VWFA"/>
    <property type="match status" value="1"/>
</dbReference>
<dbReference type="EMBL" id="SJPS01000003">
    <property type="protein sequence ID" value="TWU27245.1"/>
    <property type="molecule type" value="Genomic_DNA"/>
</dbReference>
<comment type="caution">
    <text evidence="3">The sequence shown here is derived from an EMBL/GenBank/DDBJ whole genome shotgun (WGS) entry which is preliminary data.</text>
</comment>
<evidence type="ECO:0000313" key="3">
    <source>
        <dbReference type="EMBL" id="TWU27245.1"/>
    </source>
</evidence>
<evidence type="ECO:0000313" key="4">
    <source>
        <dbReference type="Proteomes" id="UP000318437"/>
    </source>
</evidence>
<evidence type="ECO:0000259" key="2">
    <source>
        <dbReference type="PROSITE" id="PS50234"/>
    </source>
</evidence>
<proteinExistence type="predicted"/>
<dbReference type="InterPro" id="IPR036465">
    <property type="entry name" value="vWFA_dom_sf"/>
</dbReference>
<dbReference type="NCBIfam" id="TIGR02226">
    <property type="entry name" value="two_anch"/>
    <property type="match status" value="1"/>
</dbReference>
<dbReference type="SUPFAM" id="SSF52317">
    <property type="entry name" value="Class I glutamine amidotransferase-like"/>
    <property type="match status" value="1"/>
</dbReference>
<keyword evidence="1" id="KW-0812">Transmembrane</keyword>
<dbReference type="SUPFAM" id="SSF53300">
    <property type="entry name" value="vWA-like"/>
    <property type="match status" value="1"/>
</dbReference>
<feature type="transmembrane region" description="Helical" evidence="1">
    <location>
        <begin position="6"/>
        <end position="25"/>
    </location>
</feature>
<dbReference type="InterPro" id="IPR002035">
    <property type="entry name" value="VWF_A"/>
</dbReference>
<dbReference type="PANTHER" id="PTHR37464">
    <property type="entry name" value="BLL2463 PROTEIN"/>
    <property type="match status" value="1"/>
</dbReference>
<dbReference type="InterPro" id="IPR013783">
    <property type="entry name" value="Ig-like_fold"/>
</dbReference>
<keyword evidence="1" id="KW-0472">Membrane</keyword>
<dbReference type="CDD" id="cd03143">
    <property type="entry name" value="A4_beta-galactosidase_middle_domain"/>
    <property type="match status" value="1"/>
</dbReference>
<dbReference type="AlphaFoldDB" id="A0A5C6CTQ1"/>
<sequence>MSFLFQSLLTIGLPLVALPLVIHLINLRRHQRVNWAAMDFLLESQKRNKKWIMLRQLLLLMLRTTAIALVVLMLAGPILMSQWGSLLGSGVTHHVLLVDDSYSMSDRSQDTTGWDEAKGAVSQILEQATANPGTQKLTLLRFSVATDLSAGKEMEFASRSLDRGVIEEVNSYLESESVTETAVGPSEAFQAALALPEREPGESRILYVISDFRSRQWLDNNQTKQLLGQLRQEVADLQLVQCINQTHPNLAISKLEPEAGIRAAGVETWMELGVTNFSDKQAVAVPVAVTQDGQKLPAVEFDEIGPGQTVTRRFRVAFPDAGPHQVTAQLPGDALATDNSRYFACDVPNSFPLLVIDGSGAGDDAYYLRTALSPGGSAKPGWSPRVEPPSFLRNHDQLDNFAAIFLLDVPRLDETEVTALEDYVRAGGGVALFLGPDVQPSFYNERLYRDGTGLIPVELDVPTQLLSVGDEETPDVSVEDHPVFRIFAGQRNSFLSVARVNFYYAISGLGESPEQIRVLARLRNDAPFVVEKQLGKGHVVVQLCKLSPEPTSLGVWSNWCVNPVFPVFANELAGYLTSARRDFDTQEVGSQLSFTLPEAEYKPEVMVRVPRSGQEEVINLSARAESGNYLVDAGLSKVSGVWQFELSPLQQEADRKLVAVNVDSVEGDLNQLDRDKLATQLEAIDYQYSLASQLTAADEQLAGFRLGDTLLALLLAALVAEQWLAYRASYHGRVKGVSR</sequence>